<sequence length="246" mass="27084" precursor="true">MEKKNRPMLEVRNLHVRYGSITALRGISFHVNDGEVVALLGANGAGKSTTLMSIMRLPPPEGPTVSEGGITYNGIDLLPVPAHVLVAKFGIGLVPEGRHIFGNLSVLENLKLASYARTDKENLDADYERVFSLFPRLKDRRNQRGDTLSGGEQQMLAMGRAFMSGVRFILLDEPSMGLAPLLMQELFRVLKQLNEAGMTILVVEQNARIALKYAHRAYVLEAGNIVMEGSAEALRNDPKIQRAYLG</sequence>
<evidence type="ECO:0000256" key="1">
    <source>
        <dbReference type="ARBA" id="ARBA00005417"/>
    </source>
</evidence>
<keyword evidence="5" id="KW-0029">Amino-acid transport</keyword>
<name>A0LMX2_SYNFM</name>
<dbReference type="SUPFAM" id="SSF52540">
    <property type="entry name" value="P-loop containing nucleoside triphosphate hydrolases"/>
    <property type="match status" value="1"/>
</dbReference>
<gene>
    <name evidence="7" type="ordered locus">Sfum_3101</name>
</gene>
<protein>
    <submittedName>
        <fullName evidence="7">ABC transporter related</fullName>
    </submittedName>
</protein>
<dbReference type="PANTHER" id="PTHR43820">
    <property type="entry name" value="HIGH-AFFINITY BRANCHED-CHAIN AMINO ACID TRANSPORT ATP-BINDING PROTEIN LIVF"/>
    <property type="match status" value="1"/>
</dbReference>
<keyword evidence="2" id="KW-0813">Transport</keyword>
<keyword evidence="8" id="KW-1185">Reference proteome</keyword>
<dbReference type="Gene3D" id="3.40.50.300">
    <property type="entry name" value="P-loop containing nucleotide triphosphate hydrolases"/>
    <property type="match status" value="1"/>
</dbReference>
<evidence type="ECO:0000259" key="6">
    <source>
        <dbReference type="PROSITE" id="PS50893"/>
    </source>
</evidence>
<dbReference type="HOGENOM" id="CLU_000604_1_2_7"/>
<dbReference type="PROSITE" id="PS50893">
    <property type="entry name" value="ABC_TRANSPORTER_2"/>
    <property type="match status" value="1"/>
</dbReference>
<evidence type="ECO:0000256" key="5">
    <source>
        <dbReference type="ARBA" id="ARBA00022970"/>
    </source>
</evidence>
<dbReference type="SMART" id="SM00382">
    <property type="entry name" value="AAA"/>
    <property type="match status" value="1"/>
</dbReference>
<dbReference type="GO" id="GO:0015807">
    <property type="term" value="P:L-amino acid transport"/>
    <property type="evidence" value="ECO:0007669"/>
    <property type="project" value="TreeGrafter"/>
</dbReference>
<keyword evidence="3" id="KW-0547">Nucleotide-binding</keyword>
<dbReference type="GO" id="GO:0016887">
    <property type="term" value="F:ATP hydrolysis activity"/>
    <property type="evidence" value="ECO:0007669"/>
    <property type="project" value="InterPro"/>
</dbReference>
<reference evidence="7 8" key="1">
    <citation type="submission" date="2006-10" db="EMBL/GenBank/DDBJ databases">
        <title>Complete sequence of Syntrophobacter fumaroxidans MPOB.</title>
        <authorList>
            <consortium name="US DOE Joint Genome Institute"/>
            <person name="Copeland A."/>
            <person name="Lucas S."/>
            <person name="Lapidus A."/>
            <person name="Barry K."/>
            <person name="Detter J.C."/>
            <person name="Glavina del Rio T."/>
            <person name="Hammon N."/>
            <person name="Israni S."/>
            <person name="Pitluck S."/>
            <person name="Goltsman E.G."/>
            <person name="Martinez M."/>
            <person name="Schmutz J."/>
            <person name="Larimer F."/>
            <person name="Land M."/>
            <person name="Hauser L."/>
            <person name="Kyrpides N."/>
            <person name="Kim E."/>
            <person name="Boone D.R."/>
            <person name="Brockman F."/>
            <person name="Culley D."/>
            <person name="Ferry J."/>
            <person name="Gunsalus R."/>
            <person name="McInerney M.J."/>
            <person name="Morrison M."/>
            <person name="Plugge C."/>
            <person name="Rohlin L."/>
            <person name="Scholten J."/>
            <person name="Sieber J."/>
            <person name="Stams A.J.M."/>
            <person name="Worm P."/>
            <person name="Henstra A.M."/>
            <person name="Richardson P."/>
        </authorList>
    </citation>
    <scope>NUCLEOTIDE SEQUENCE [LARGE SCALE GENOMIC DNA]</scope>
    <source>
        <strain evidence="8">DSM 10017 / MPOB</strain>
    </source>
</reference>
<dbReference type="PROSITE" id="PS00211">
    <property type="entry name" value="ABC_TRANSPORTER_1"/>
    <property type="match status" value="1"/>
</dbReference>
<dbReference type="InterPro" id="IPR003593">
    <property type="entry name" value="AAA+_ATPase"/>
</dbReference>
<dbReference type="InterPro" id="IPR003439">
    <property type="entry name" value="ABC_transporter-like_ATP-bd"/>
</dbReference>
<dbReference type="GO" id="GO:0015658">
    <property type="term" value="F:branched-chain amino acid transmembrane transporter activity"/>
    <property type="evidence" value="ECO:0007669"/>
    <property type="project" value="TreeGrafter"/>
</dbReference>
<keyword evidence="4" id="KW-0067">ATP-binding</keyword>
<proteinExistence type="inferred from homology"/>
<dbReference type="PANTHER" id="PTHR43820:SF4">
    <property type="entry name" value="HIGH-AFFINITY BRANCHED-CHAIN AMINO ACID TRANSPORT ATP-BINDING PROTEIN LIVF"/>
    <property type="match status" value="1"/>
</dbReference>
<dbReference type="EMBL" id="CP000478">
    <property type="protein sequence ID" value="ABK18774.1"/>
    <property type="molecule type" value="Genomic_DNA"/>
</dbReference>
<dbReference type="eggNOG" id="COG0410">
    <property type="taxonomic scope" value="Bacteria"/>
</dbReference>
<feature type="domain" description="ABC transporter" evidence="6">
    <location>
        <begin position="9"/>
        <end position="245"/>
    </location>
</feature>
<evidence type="ECO:0000313" key="8">
    <source>
        <dbReference type="Proteomes" id="UP000001784"/>
    </source>
</evidence>
<dbReference type="InParanoid" id="A0LMX2"/>
<evidence type="ECO:0000256" key="3">
    <source>
        <dbReference type="ARBA" id="ARBA00022741"/>
    </source>
</evidence>
<dbReference type="Pfam" id="PF00005">
    <property type="entry name" value="ABC_tran"/>
    <property type="match status" value="1"/>
</dbReference>
<dbReference type="KEGG" id="sfu:Sfum_3101"/>
<dbReference type="GO" id="GO:0005524">
    <property type="term" value="F:ATP binding"/>
    <property type="evidence" value="ECO:0007669"/>
    <property type="project" value="UniProtKB-KW"/>
</dbReference>
<evidence type="ECO:0000256" key="2">
    <source>
        <dbReference type="ARBA" id="ARBA00022448"/>
    </source>
</evidence>
<evidence type="ECO:0000313" key="7">
    <source>
        <dbReference type="EMBL" id="ABK18774.1"/>
    </source>
</evidence>
<dbReference type="Proteomes" id="UP000001784">
    <property type="component" value="Chromosome"/>
</dbReference>
<evidence type="ECO:0000256" key="4">
    <source>
        <dbReference type="ARBA" id="ARBA00022840"/>
    </source>
</evidence>
<dbReference type="InterPro" id="IPR017871">
    <property type="entry name" value="ABC_transporter-like_CS"/>
</dbReference>
<comment type="similarity">
    <text evidence="1">Belongs to the ABC transporter superfamily.</text>
</comment>
<dbReference type="AlphaFoldDB" id="A0LMX2"/>
<dbReference type="InterPro" id="IPR027417">
    <property type="entry name" value="P-loop_NTPase"/>
</dbReference>
<organism evidence="7 8">
    <name type="scientific">Syntrophobacter fumaroxidans (strain DSM 10017 / MPOB)</name>
    <dbReference type="NCBI Taxonomy" id="335543"/>
    <lineage>
        <taxon>Bacteria</taxon>
        <taxon>Pseudomonadati</taxon>
        <taxon>Thermodesulfobacteriota</taxon>
        <taxon>Syntrophobacteria</taxon>
        <taxon>Syntrophobacterales</taxon>
        <taxon>Syntrophobacteraceae</taxon>
        <taxon>Syntrophobacter</taxon>
    </lineage>
</organism>
<dbReference type="CDD" id="cd03224">
    <property type="entry name" value="ABC_TM1139_LivF_branched"/>
    <property type="match status" value="1"/>
</dbReference>
<accession>A0LMX2</accession>
<dbReference type="STRING" id="335543.Sfum_3101"/>
<dbReference type="InterPro" id="IPR052156">
    <property type="entry name" value="BCAA_Transport_ATP-bd_LivF"/>
</dbReference>